<name>A0A3G7TMK1_9PSED</name>
<reference evidence="1 2" key="1">
    <citation type="submission" date="2018-03" db="EMBL/GenBank/DDBJ databases">
        <title>Diversity of phytobeneficial traits revealed by whole-genome analysis of worldwide-isolated phenazine-producing Pseudomonas spp.</title>
        <authorList>
            <person name="Biessy A."/>
            <person name="Novinscak A."/>
            <person name="Blom J."/>
            <person name="Leger G."/>
            <person name="Thomashow L.S."/>
            <person name="Cazorla F.M."/>
            <person name="Josic D."/>
            <person name="Filion M."/>
        </authorList>
    </citation>
    <scope>NUCLEOTIDE SEQUENCE [LARGE SCALE GENOMIC DNA]</scope>
    <source>
        <strain evidence="1 2">B25</strain>
    </source>
</reference>
<evidence type="ECO:0000313" key="2">
    <source>
        <dbReference type="Proteomes" id="UP000268048"/>
    </source>
</evidence>
<organism evidence="1 2">
    <name type="scientific">Pseudomonas chlororaphis</name>
    <dbReference type="NCBI Taxonomy" id="587753"/>
    <lineage>
        <taxon>Bacteria</taxon>
        <taxon>Pseudomonadati</taxon>
        <taxon>Pseudomonadota</taxon>
        <taxon>Gammaproteobacteria</taxon>
        <taxon>Pseudomonadales</taxon>
        <taxon>Pseudomonadaceae</taxon>
        <taxon>Pseudomonas</taxon>
    </lineage>
</organism>
<dbReference type="EMBL" id="CP027753">
    <property type="protein sequence ID" value="AZE48313.1"/>
    <property type="molecule type" value="Genomic_DNA"/>
</dbReference>
<evidence type="ECO:0000313" key="1">
    <source>
        <dbReference type="EMBL" id="AZE48313.1"/>
    </source>
</evidence>
<dbReference type="AlphaFoldDB" id="A0A3G7TMK1"/>
<sequence length="708" mass="76063">MVALVNLLLFGPPMTGKDLAIWVVEEVVENLPVWQRTWNAIQLANENNAANYPPAAVIFTPAASEANSSPEACIYSFIASSGSIYYQTYNGTAWTSNQEALVSCPSAAGAAVFGNCLWVFYRDDTNALFSITSVDGSNWSSPQNVFGTATDVIQNNPWAATFNGVLYVFYQGFGADSGYLCYTSTEDGSTWSASVRVPNTGTTGSSSNCVAMSTSPGAAAFTPSSTLPPFGVWQTNDGSTWSLSPNLSSPSADGNLYVFHQGANGNGQIRYNVMESTGNWQGDTQISGVSMQGQPTPYVYNNELFVAYDQGGKGGALMYTSSVDGVGWYEPIQISPISLSNTPALALLDDQLFCVMMGPEQDQRLWCSSTGSDGEWGIMYWNYQGILLAQNTSPGIAQFNDQIYCFYQGVDNNYNANGTLYYTIYTQANTWNSGVQLLAGESTGNIMSCSPAPVEFGSDLYVFFQGSGSNGGCMQYMRSSDGNDWSSLTLVPNTGMSFTPSPVVYNESLYVFHTGRGNAGEIWFNTMGSNGSWSGDTQITAELGFYNAPSPPVAVAYGGSLYVFYVGQHYQIYYIKSTSEYPDSTSWSEPMCVPNTMVNCRDVNGQTCQFFTVIEEPNGQLSVYFQGVADNSEFGSGTYNNGYLYSVSTTNPGSGGTQTSGDVLYPQGYWSPTTQVGVLPQSNSPPSGLADVANMVVAVVAQNPLWAG</sequence>
<dbReference type="SUPFAM" id="SSF89372">
    <property type="entry name" value="Fucose-specific lectin"/>
    <property type="match status" value="3"/>
</dbReference>
<gene>
    <name evidence="1" type="ORF">C4K04_2641</name>
</gene>
<dbReference type="Gene3D" id="2.120.10.70">
    <property type="entry name" value="Fucose-specific lectin"/>
    <property type="match status" value="2"/>
</dbReference>
<dbReference type="RefSeq" id="WP_124320317.1">
    <property type="nucleotide sequence ID" value="NZ_CP027753.1"/>
</dbReference>
<accession>A0A3G7TMK1</accession>
<protein>
    <submittedName>
        <fullName evidence="1">Uncharacterized protein</fullName>
    </submittedName>
</protein>
<proteinExistence type="predicted"/>
<dbReference type="Proteomes" id="UP000268048">
    <property type="component" value="Chromosome"/>
</dbReference>